<evidence type="ECO:0000313" key="3">
    <source>
        <dbReference type="Proteomes" id="UP001430377"/>
    </source>
</evidence>
<reference evidence="2 3" key="1">
    <citation type="submission" date="2021-06" db="EMBL/GenBank/DDBJ databases">
        <title>Halomicroarcula sp. a new haloarchaeum isolated from saline soil.</title>
        <authorList>
            <person name="Duran-Viseras A."/>
            <person name="Sanchez-Porro C."/>
            <person name="Ventosa A."/>
        </authorList>
    </citation>
    <scope>NUCLEOTIDE SEQUENCE [LARGE SCALE GENOMIC DNA]</scope>
    <source>
        <strain evidence="2 3">F13</strain>
    </source>
</reference>
<proteinExistence type="predicted"/>
<feature type="transmembrane region" description="Helical" evidence="1">
    <location>
        <begin position="523"/>
        <end position="548"/>
    </location>
</feature>
<dbReference type="EMBL" id="RKLR01000011">
    <property type="protein sequence ID" value="MBX0325188.1"/>
    <property type="molecule type" value="Genomic_DNA"/>
</dbReference>
<feature type="transmembrane region" description="Helical" evidence="1">
    <location>
        <begin position="568"/>
        <end position="586"/>
    </location>
</feature>
<keyword evidence="1" id="KW-0812">Transmembrane</keyword>
<name>A0AAW4PVW6_9EURY</name>
<dbReference type="Proteomes" id="UP001430377">
    <property type="component" value="Unassembled WGS sequence"/>
</dbReference>
<keyword evidence="1" id="KW-1133">Transmembrane helix</keyword>
<feature type="transmembrane region" description="Helical" evidence="1">
    <location>
        <begin position="440"/>
        <end position="458"/>
    </location>
</feature>
<evidence type="ECO:0000313" key="2">
    <source>
        <dbReference type="EMBL" id="MBX0325188.1"/>
    </source>
</evidence>
<protein>
    <submittedName>
        <fullName evidence="2">Uncharacterized protein</fullName>
    </submittedName>
</protein>
<accession>A0AAW4PVW6</accession>
<dbReference type="AlphaFoldDB" id="A0AAW4PVW6"/>
<dbReference type="RefSeq" id="WP_220620056.1">
    <property type="nucleotide sequence ID" value="NZ_RKLR01000011.1"/>
</dbReference>
<keyword evidence="1" id="KW-0472">Membrane</keyword>
<evidence type="ECO:0000256" key="1">
    <source>
        <dbReference type="SAM" id="Phobius"/>
    </source>
</evidence>
<sequence>MIEELSILEYIQEAYLEDATWAPETVTVNNQPVSELSRSEFESLVEQIDSRPRWFRSFQLAIPASSPYETETQVLTLQNGVGFEQGGVTEMLSESDEDSADWAGRISNHFSDGEHREGVELIFEALGISDIDELEISITVNKSHIVEDFCDENSVGVSDADVQLWTSKETLGQWIERSSVEHIIDRQFNDSSTPYHYFLENEGVEESRFLGFVSAHSLENGRTDFLPVSCQENYRREQEILSSVFEDTKFSSPPVSPLVFDNPVIRGMYQSVFVFAATACLASDYSLSRDSFEAETKTDRHHTRSEFDFNEPSDVSFDDQPLNDLYSLLEQVLHGDGPSSLNHWHQAVATHCSSFTEIPLKRREIVHYCGFLQEEAAKQELEQLQNTVEEAFELTRTVANSLSEASQSLTSDLQKVIITLLAAIVTNFVLILRYSDLHVLAPFSVAAIAAILIFYFPIIQNEIDETQSVMENRTGDFIIYLSEIRSHVGTRVFDLEKIEGQYKVHLRTAFNSLQNARQTTSRIYLLLVLIWAIIIFYGLLIIADNTFIGLQNSLSDLGLQTSTNQGQGTIKITILVSTVPAIWLLYKLISYHYSSEGKFLSCSLTPVESPNDPEINFPQIEDESTSMDEVDIDFFENATPRHYFDFCPLLLTILFISIIAIAGAAICIN</sequence>
<keyword evidence="3" id="KW-1185">Reference proteome</keyword>
<feature type="transmembrane region" description="Helical" evidence="1">
    <location>
        <begin position="646"/>
        <end position="666"/>
    </location>
</feature>
<organism evidence="2 3">
    <name type="scientific">Haloarcula rubra</name>
    <dbReference type="NCBI Taxonomy" id="2487747"/>
    <lineage>
        <taxon>Archaea</taxon>
        <taxon>Methanobacteriati</taxon>
        <taxon>Methanobacteriota</taxon>
        <taxon>Stenosarchaea group</taxon>
        <taxon>Halobacteria</taxon>
        <taxon>Halobacteriales</taxon>
        <taxon>Haloarculaceae</taxon>
        <taxon>Haloarcula</taxon>
    </lineage>
</organism>
<comment type="caution">
    <text evidence="2">The sequence shown here is derived from an EMBL/GenBank/DDBJ whole genome shotgun (WGS) entry which is preliminary data.</text>
</comment>
<gene>
    <name evidence="2" type="ORF">EGH21_19365</name>
</gene>